<dbReference type="AlphaFoldDB" id="A0A2P8CH43"/>
<comment type="caution">
    <text evidence="2">The sequence shown here is derived from an EMBL/GenBank/DDBJ whole genome shotgun (WGS) entry which is preliminary data.</text>
</comment>
<sequence length="68" mass="7584">MSHLKHTPFTALASLKRKRDCQILPGGVIAVISPKSPHRAGDLGNGSWGRIDYLVKVAGFRLQRVWKF</sequence>
<dbReference type="Proteomes" id="UP000240621">
    <property type="component" value="Unassembled WGS sequence"/>
</dbReference>
<dbReference type="EMBL" id="PYGC01000002">
    <property type="protein sequence ID" value="PSK84298.1"/>
    <property type="molecule type" value="Genomic_DNA"/>
</dbReference>
<dbReference type="Proteomes" id="UP000396862">
    <property type="component" value="Unassembled WGS sequence"/>
</dbReference>
<dbReference type="RefSeq" id="WP_106540905.1">
    <property type="nucleotide sequence ID" value="NZ_BLAU01000001.1"/>
</dbReference>
<evidence type="ECO:0000313" key="3">
    <source>
        <dbReference type="Proteomes" id="UP000240621"/>
    </source>
</evidence>
<name>A0A2P8CH43_9BACT</name>
<reference evidence="2 3" key="1">
    <citation type="submission" date="2018-03" db="EMBL/GenBank/DDBJ databases">
        <title>Genomic Encyclopedia of Archaeal and Bacterial Type Strains, Phase II (KMG-II): from individual species to whole genera.</title>
        <authorList>
            <person name="Goeker M."/>
        </authorList>
    </citation>
    <scope>NUCLEOTIDE SEQUENCE [LARGE SCALE GENOMIC DNA]</scope>
    <source>
        <strain evidence="2 3">DSM 27267</strain>
    </source>
</reference>
<accession>A0A2P8CH43</accession>
<dbReference type="EMBL" id="BLAU01000001">
    <property type="protein sequence ID" value="GET20473.1"/>
    <property type="molecule type" value="Genomic_DNA"/>
</dbReference>
<reference evidence="1 4" key="2">
    <citation type="submission" date="2019-10" db="EMBL/GenBank/DDBJ databases">
        <title>Prolixibacter strains distinguished by the presence of nitrate reductase genes were adept at nitrate-dependent anaerobic corrosion of metallic iron and carbon steel.</title>
        <authorList>
            <person name="Iino T."/>
            <person name="Shono N."/>
            <person name="Ito K."/>
            <person name="Nakamura R."/>
            <person name="Sueoka K."/>
            <person name="Harayama S."/>
            <person name="Ohkuma M."/>
        </authorList>
    </citation>
    <scope>NUCLEOTIDE SEQUENCE [LARGE SCALE GENOMIC DNA]</scope>
    <source>
        <strain evidence="1 4">MIC1-1</strain>
    </source>
</reference>
<proteinExistence type="predicted"/>
<organism evidence="2 3">
    <name type="scientific">Prolixibacter denitrificans</name>
    <dbReference type="NCBI Taxonomy" id="1541063"/>
    <lineage>
        <taxon>Bacteria</taxon>
        <taxon>Pseudomonadati</taxon>
        <taxon>Bacteroidota</taxon>
        <taxon>Bacteroidia</taxon>
        <taxon>Marinilabiliales</taxon>
        <taxon>Prolixibacteraceae</taxon>
        <taxon>Prolixibacter</taxon>
    </lineage>
</organism>
<evidence type="ECO:0000313" key="4">
    <source>
        <dbReference type="Proteomes" id="UP000396862"/>
    </source>
</evidence>
<gene>
    <name evidence="2" type="ORF">CLV93_10283</name>
    <name evidence="1" type="ORF">JCM18694_07190</name>
</gene>
<evidence type="ECO:0000313" key="2">
    <source>
        <dbReference type="EMBL" id="PSK84298.1"/>
    </source>
</evidence>
<protein>
    <submittedName>
        <fullName evidence="2">Uncharacterized protein</fullName>
    </submittedName>
</protein>
<keyword evidence="4" id="KW-1185">Reference proteome</keyword>
<evidence type="ECO:0000313" key="1">
    <source>
        <dbReference type="EMBL" id="GET20473.1"/>
    </source>
</evidence>